<sequence>MDTHEFVEKLHDTQKKAKRNKNRQSHGSAGENHSSNLPGKQHSTNK</sequence>
<protein>
    <recommendedName>
        <fullName evidence="4">DUF4023 domain-containing protein</fullName>
    </recommendedName>
</protein>
<feature type="compositionally biased region" description="Polar residues" evidence="1">
    <location>
        <begin position="25"/>
        <end position="46"/>
    </location>
</feature>
<organism evidence="2 3">
    <name type="scientific">Cohnella abietis</name>
    <dbReference type="NCBI Taxonomy" id="2507935"/>
    <lineage>
        <taxon>Bacteria</taxon>
        <taxon>Bacillati</taxon>
        <taxon>Bacillota</taxon>
        <taxon>Bacilli</taxon>
        <taxon>Bacillales</taxon>
        <taxon>Paenibacillaceae</taxon>
        <taxon>Cohnella</taxon>
    </lineage>
</organism>
<evidence type="ECO:0008006" key="4">
    <source>
        <dbReference type="Google" id="ProtNLM"/>
    </source>
</evidence>
<dbReference type="InterPro" id="IPR025097">
    <property type="entry name" value="DUF4023"/>
</dbReference>
<dbReference type="RefSeq" id="WP_130615663.1">
    <property type="nucleotide sequence ID" value="NZ_AP019400.1"/>
</dbReference>
<dbReference type="Pfam" id="PF13215">
    <property type="entry name" value="DUF4023"/>
    <property type="match status" value="1"/>
</dbReference>
<proteinExistence type="predicted"/>
<name>A0A3T1DDX1_9BACL</name>
<dbReference type="EMBL" id="AP019400">
    <property type="protein sequence ID" value="BBI36293.1"/>
    <property type="molecule type" value="Genomic_DNA"/>
</dbReference>
<accession>A0A3T1DDX1</accession>
<evidence type="ECO:0000313" key="2">
    <source>
        <dbReference type="EMBL" id="BBI36293.1"/>
    </source>
</evidence>
<dbReference type="Proteomes" id="UP000289856">
    <property type="component" value="Chromosome"/>
</dbReference>
<reference evidence="2 3" key="1">
    <citation type="submission" date="2019-01" db="EMBL/GenBank/DDBJ databases">
        <title>Complete genome sequence of Cohnella hallensis HS21 isolated from Korean fir (Abies koreana) rhizospheric soil.</title>
        <authorList>
            <person name="Jiang L."/>
            <person name="Kang S.W."/>
            <person name="Kim S."/>
            <person name="Jung J."/>
            <person name="Kim C.Y."/>
            <person name="Kim D.H."/>
            <person name="Kim S.W."/>
            <person name="Lee J."/>
        </authorList>
    </citation>
    <scope>NUCLEOTIDE SEQUENCE [LARGE SCALE GENOMIC DNA]</scope>
    <source>
        <strain evidence="2 3">HS21</strain>
    </source>
</reference>
<evidence type="ECO:0000256" key="1">
    <source>
        <dbReference type="SAM" id="MobiDB-lite"/>
    </source>
</evidence>
<keyword evidence="3" id="KW-1185">Reference proteome</keyword>
<dbReference type="KEGG" id="cohn:KCTCHS21_56920"/>
<feature type="region of interest" description="Disordered" evidence="1">
    <location>
        <begin position="1"/>
        <end position="46"/>
    </location>
</feature>
<feature type="compositionally biased region" description="Basic and acidic residues" evidence="1">
    <location>
        <begin position="1"/>
        <end position="15"/>
    </location>
</feature>
<evidence type="ECO:0000313" key="3">
    <source>
        <dbReference type="Proteomes" id="UP000289856"/>
    </source>
</evidence>
<gene>
    <name evidence="2" type="ORF">KCTCHS21_56920</name>
</gene>
<dbReference type="AlphaFoldDB" id="A0A3T1DDX1"/>
<dbReference type="OrthoDB" id="2631586at2"/>